<sequence>AMNAITSRPPHPHPVLQQGETMIFGSGSGAASGLVQPLSKVSTPVSVPLTQAPQQHATPDGATAMQLAIRTAISGTLQRYDMPPPSTTPTTMPAPAAAAPPLVPTAASPSVSAVAIIGSCTTSVGGAGPPAPKQRVPLPRLLSPWETRDIPLLVTALRRGLAESPYHDDVPFTVRDPEHVLEQLEEALTVLEHPAYASAAAATGTALLAPSADCAPGAPGALGTAGASGDVEGIGGGPSVSGMPMGPPPRPLPPATRAPPAVAAASTLTVPYPTVRFASDAEWPPIWRQLRDRLAAQRAHSPGPGSTAIGTTLDGDTVEQTAETDPVASVGVGGVAGPGGGRHHPQRSAGRSGAPQPVSKKMAKLRKGLGLS</sequence>
<keyword evidence="3" id="KW-1185">Reference proteome</keyword>
<feature type="region of interest" description="Disordered" evidence="1">
    <location>
        <begin position="226"/>
        <end position="260"/>
    </location>
</feature>
<feature type="region of interest" description="Disordered" evidence="1">
    <location>
        <begin position="323"/>
        <end position="372"/>
    </location>
</feature>
<accession>A0A8J4BEX4</accession>
<feature type="compositionally biased region" description="Low complexity" evidence="1">
    <location>
        <begin position="88"/>
        <end position="98"/>
    </location>
</feature>
<evidence type="ECO:0000256" key="1">
    <source>
        <dbReference type="SAM" id="MobiDB-lite"/>
    </source>
</evidence>
<feature type="compositionally biased region" description="Pro residues" evidence="1">
    <location>
        <begin position="245"/>
        <end position="257"/>
    </location>
</feature>
<organism evidence="2 3">
    <name type="scientific">Volvox africanus</name>
    <dbReference type="NCBI Taxonomy" id="51714"/>
    <lineage>
        <taxon>Eukaryota</taxon>
        <taxon>Viridiplantae</taxon>
        <taxon>Chlorophyta</taxon>
        <taxon>core chlorophytes</taxon>
        <taxon>Chlorophyceae</taxon>
        <taxon>CS clade</taxon>
        <taxon>Chlamydomonadales</taxon>
        <taxon>Volvocaceae</taxon>
        <taxon>Volvox</taxon>
    </lineage>
</organism>
<name>A0A8J4BEX4_9CHLO</name>
<protein>
    <submittedName>
        <fullName evidence="2">Uncharacterized protein</fullName>
    </submittedName>
</protein>
<feature type="non-terminal residue" evidence="2">
    <location>
        <position position="1"/>
    </location>
</feature>
<feature type="compositionally biased region" description="Basic residues" evidence="1">
    <location>
        <begin position="361"/>
        <end position="372"/>
    </location>
</feature>
<reference evidence="2" key="1">
    <citation type="journal article" date="2021" name="Proc. Natl. Acad. Sci. U.S.A.">
        <title>Three genomes in the algal genus Volvox reveal the fate of a haploid sex-determining region after a transition to homothallism.</title>
        <authorList>
            <person name="Yamamoto K."/>
            <person name="Hamaji T."/>
            <person name="Kawai-Toyooka H."/>
            <person name="Matsuzaki R."/>
            <person name="Takahashi F."/>
            <person name="Nishimura Y."/>
            <person name="Kawachi M."/>
            <person name="Noguchi H."/>
            <person name="Minakuchi Y."/>
            <person name="Umen J.G."/>
            <person name="Toyoda A."/>
            <person name="Nozaki H."/>
        </authorList>
    </citation>
    <scope>NUCLEOTIDE SEQUENCE</scope>
    <source>
        <strain evidence="2">NIES-3780</strain>
    </source>
</reference>
<feature type="compositionally biased region" description="Gly residues" evidence="1">
    <location>
        <begin position="331"/>
        <end position="340"/>
    </location>
</feature>
<proteinExistence type="predicted"/>
<dbReference type="EMBL" id="BNCO01000036">
    <property type="protein sequence ID" value="GIL59698.1"/>
    <property type="molecule type" value="Genomic_DNA"/>
</dbReference>
<feature type="region of interest" description="Disordered" evidence="1">
    <location>
        <begin position="78"/>
        <end position="98"/>
    </location>
</feature>
<evidence type="ECO:0000313" key="3">
    <source>
        <dbReference type="Proteomes" id="UP000747399"/>
    </source>
</evidence>
<dbReference type="Proteomes" id="UP000747399">
    <property type="component" value="Unassembled WGS sequence"/>
</dbReference>
<evidence type="ECO:0000313" key="2">
    <source>
        <dbReference type="EMBL" id="GIL59698.1"/>
    </source>
</evidence>
<gene>
    <name evidence="2" type="ORF">Vafri_14426</name>
</gene>
<dbReference type="AlphaFoldDB" id="A0A8J4BEX4"/>
<comment type="caution">
    <text evidence="2">The sequence shown here is derived from an EMBL/GenBank/DDBJ whole genome shotgun (WGS) entry which is preliminary data.</text>
</comment>